<reference evidence="3 4" key="1">
    <citation type="submission" date="2019-03" db="EMBL/GenBank/DDBJ databases">
        <title>Genomic Encyclopedia of Type Strains, Phase IV (KMG-IV): sequencing the most valuable type-strain genomes for metagenomic binning, comparative biology and taxonomic classification.</title>
        <authorList>
            <person name="Goeker M."/>
        </authorList>
    </citation>
    <scope>NUCLEOTIDE SEQUENCE [LARGE SCALE GENOMIC DNA]</scope>
    <source>
        <strain evidence="3 4">DSM 104836</strain>
    </source>
</reference>
<feature type="transmembrane region" description="Helical" evidence="2">
    <location>
        <begin position="14"/>
        <end position="34"/>
    </location>
</feature>
<proteinExistence type="predicted"/>
<dbReference type="Proteomes" id="UP000295696">
    <property type="component" value="Unassembled WGS sequence"/>
</dbReference>
<gene>
    <name evidence="3" type="ORF">EDD52_111159</name>
</gene>
<name>A0A4V2UNC2_9RHOB</name>
<dbReference type="EMBL" id="SLZU01000011">
    <property type="protein sequence ID" value="TCS61561.1"/>
    <property type="molecule type" value="Genomic_DNA"/>
</dbReference>
<feature type="transmembrane region" description="Helical" evidence="2">
    <location>
        <begin position="301"/>
        <end position="319"/>
    </location>
</feature>
<feature type="region of interest" description="Disordered" evidence="1">
    <location>
        <begin position="90"/>
        <end position="112"/>
    </location>
</feature>
<sequence>MSVNKSGRPRARCLIKAVVFAAIVLVAIFCDLLYDRYITRSAVVEATTGTLQLVLTRELNGKFFENAIVCRRQQDDDAPVARGAPYGCSRRTHALTPPEDEQVQTRPQNDEENIGRENYNLTLPAGTKVVLTARPGLVALRVVDVPTAYAEAEAGLLVGGGVILDARAIPAFGTLPMTGRALIGASQSETDFPTITTGSYQFTGPTPAALLDGEWRVVREGKLLSGATVYFAERGSDVQDPLEKPAPETRLTVSIPDPGSSLLRVTGISDAGPMVLKIAYYSTEGPTVRPSITNVLLADPILTFLASLILGLIAFYEFLRSRN</sequence>
<evidence type="ECO:0000256" key="2">
    <source>
        <dbReference type="SAM" id="Phobius"/>
    </source>
</evidence>
<keyword evidence="2" id="KW-0472">Membrane</keyword>
<accession>A0A4V2UNC2</accession>
<evidence type="ECO:0000313" key="3">
    <source>
        <dbReference type="EMBL" id="TCS61561.1"/>
    </source>
</evidence>
<protein>
    <submittedName>
        <fullName evidence="3">Uncharacterized protein</fullName>
    </submittedName>
</protein>
<organism evidence="3 4">
    <name type="scientific">Primorskyibacter sedentarius</name>
    <dbReference type="NCBI Taxonomy" id="745311"/>
    <lineage>
        <taxon>Bacteria</taxon>
        <taxon>Pseudomonadati</taxon>
        <taxon>Pseudomonadota</taxon>
        <taxon>Alphaproteobacteria</taxon>
        <taxon>Rhodobacterales</taxon>
        <taxon>Roseobacteraceae</taxon>
        <taxon>Primorskyibacter</taxon>
    </lineage>
</organism>
<evidence type="ECO:0000256" key="1">
    <source>
        <dbReference type="SAM" id="MobiDB-lite"/>
    </source>
</evidence>
<keyword evidence="2" id="KW-0812">Transmembrane</keyword>
<comment type="caution">
    <text evidence="3">The sequence shown here is derived from an EMBL/GenBank/DDBJ whole genome shotgun (WGS) entry which is preliminary data.</text>
</comment>
<keyword evidence="2" id="KW-1133">Transmembrane helix</keyword>
<evidence type="ECO:0000313" key="4">
    <source>
        <dbReference type="Proteomes" id="UP000295696"/>
    </source>
</evidence>
<dbReference type="AlphaFoldDB" id="A0A4V2UNC2"/>
<keyword evidence="4" id="KW-1185">Reference proteome</keyword>